<dbReference type="Proteomes" id="UP000003257">
    <property type="component" value="Unassembled WGS sequence"/>
</dbReference>
<evidence type="ECO:0000313" key="4">
    <source>
        <dbReference type="Proteomes" id="UP000003257"/>
    </source>
</evidence>
<feature type="transmembrane region" description="Helical" evidence="2">
    <location>
        <begin position="505"/>
        <end position="529"/>
    </location>
</feature>
<evidence type="ECO:0008006" key="5">
    <source>
        <dbReference type="Google" id="ProtNLM"/>
    </source>
</evidence>
<feature type="compositionally biased region" description="Low complexity" evidence="1">
    <location>
        <begin position="353"/>
        <end position="372"/>
    </location>
</feature>
<feature type="region of interest" description="Disordered" evidence="1">
    <location>
        <begin position="813"/>
        <end position="832"/>
    </location>
</feature>
<evidence type="ECO:0000256" key="2">
    <source>
        <dbReference type="SAM" id="Phobius"/>
    </source>
</evidence>
<feature type="region of interest" description="Disordered" evidence="1">
    <location>
        <begin position="188"/>
        <end position="315"/>
    </location>
</feature>
<keyword evidence="2" id="KW-1133">Transmembrane helix</keyword>
<dbReference type="Gene3D" id="3.30.420.380">
    <property type="match status" value="1"/>
</dbReference>
<keyword evidence="2" id="KW-0472">Membrane</keyword>
<accession>A0ABM9X4R4</accession>
<proteinExistence type="predicted"/>
<keyword evidence="4" id="KW-1185">Reference proteome</keyword>
<feature type="region of interest" description="Disordered" evidence="1">
    <location>
        <begin position="715"/>
        <end position="751"/>
    </location>
</feature>
<feature type="region of interest" description="Disordered" evidence="1">
    <location>
        <begin position="439"/>
        <end position="489"/>
    </location>
</feature>
<feature type="compositionally biased region" description="Pro residues" evidence="1">
    <location>
        <begin position="386"/>
        <end position="400"/>
    </location>
</feature>
<gene>
    <name evidence="3" type="ORF">OIHEL45_16284</name>
</gene>
<evidence type="ECO:0000313" key="3">
    <source>
        <dbReference type="EMBL" id="EDQ04504.1"/>
    </source>
</evidence>
<dbReference type="EMBL" id="ABID01000004">
    <property type="protein sequence ID" value="EDQ04504.1"/>
    <property type="molecule type" value="Genomic_DNA"/>
</dbReference>
<feature type="compositionally biased region" description="Polar residues" evidence="1">
    <location>
        <begin position="815"/>
        <end position="825"/>
    </location>
</feature>
<feature type="compositionally biased region" description="Basic and acidic residues" evidence="1">
    <location>
        <begin position="737"/>
        <end position="751"/>
    </location>
</feature>
<organism evidence="3 4">
    <name type="scientific">Sulfitobacter indolifex HEL-45</name>
    <dbReference type="NCBI Taxonomy" id="391624"/>
    <lineage>
        <taxon>Bacteria</taxon>
        <taxon>Pseudomonadati</taxon>
        <taxon>Pseudomonadota</taxon>
        <taxon>Alphaproteobacteria</taxon>
        <taxon>Rhodobacterales</taxon>
        <taxon>Roseobacteraceae</taxon>
        <taxon>Sulfitobacter</taxon>
    </lineage>
</organism>
<dbReference type="InterPro" id="IPR043129">
    <property type="entry name" value="ATPase_NBD"/>
</dbReference>
<sequence>MKPNFTLSLSFDGIRLFHRTAGGWRLVGEVALDSADLAAELAVLRKTATALDSGGLRSLLLIPDAQIKYLTTDTPGMDQPARRAAAAAALEGATPYAVADLVYDVSADGGQTHVAAVARETLDEAEAFAVEHRFHPVSFAAAPAAHAFAGAPHFGVTKSASKLLDPGETVEPEAEPIVITGALSAPEGPIADLAETPTADKPSAEPALAAPPNDTPPPVEEDLPALATPEKTPDAAEPAALKATPAETPPTIDERLPILDAPVEDPTTPDAAPEAELAPTPKGSPPPLEEGLPELDSGPTAKAPREASELATPPISGSVAASAAPLAAAAGAEAATPTPPATTPPEPSRKVDFSAPPSRSAPAAGFASRSGATDTAPNLGGASRATPPPPPAAKPEPTVAPTPALSTPSLPVGAPSPAAAPLVPQMAIAPAAAAATTVAATPQPDSSSLTPDTPASTGAFLSRRKPKPTQDRRSAGTPAAATSEADRMTVFGARRRNEVGGKPRFLGLILTAALLVFLAGVAAWASIFLDDGNALSRLFGDRSPRSTAEALAPADTPTADDEIAVLPPDEPAEPDAIETAALDAGLTDEDGAVLDALRDPEPQPSTEMTEAEVDAKYATTGIWARAPDVPPAPAAAIDIDDLYLTSIDPISTTTDAVALPPAAGFGTDTAPGAVNSPVAAGTRFALDARGLVAPTVQGALSPDGHLVYLGRPSVQPPATLTRPEVEPVAPEVDNTLEEARPRTRPEDLKETTERAQLDGLTRSELAGLRPQLRPQSVQEKAEEALAAAAAPEVTIDPIDTSAAVAAALAPPPAIQNATEQATTQSRRPDTRPRNFDRIVKRAARSPEPAQVASVAPKAVQPRFPSKTSVAKQATVKNAINLRDVNLIGVYGKPSNRRALVRLSNGRYQKVEVGDRIDGGRVSAIGDSELRYVRRGRNVVLKMPN</sequence>
<feature type="compositionally biased region" description="Polar residues" evidence="1">
    <location>
        <begin position="445"/>
        <end position="456"/>
    </location>
</feature>
<comment type="caution">
    <text evidence="3">The sequence shown here is derived from an EMBL/GenBank/DDBJ whole genome shotgun (WGS) entry which is preliminary data.</text>
</comment>
<keyword evidence="2" id="KW-0812">Transmembrane</keyword>
<evidence type="ECO:0000256" key="1">
    <source>
        <dbReference type="SAM" id="MobiDB-lite"/>
    </source>
</evidence>
<dbReference type="SUPFAM" id="SSF53067">
    <property type="entry name" value="Actin-like ATPase domain"/>
    <property type="match status" value="1"/>
</dbReference>
<reference evidence="3 4" key="1">
    <citation type="submission" date="2007-11" db="EMBL/GenBank/DDBJ databases">
        <authorList>
            <person name="Wagner-Dobler I."/>
            <person name="Ferriera S."/>
            <person name="Johnson J."/>
            <person name="Kravitz S."/>
            <person name="Beeson K."/>
            <person name="Sutton G."/>
            <person name="Rogers Y.-H."/>
            <person name="Friedman R."/>
            <person name="Frazier M."/>
            <person name="Venter J.C."/>
        </authorList>
    </citation>
    <scope>NUCLEOTIDE SEQUENCE [LARGE SCALE GENOMIC DNA]</scope>
    <source>
        <strain evidence="3 4">HEL-45</strain>
    </source>
</reference>
<feature type="region of interest" description="Disordered" evidence="1">
    <location>
        <begin position="330"/>
        <end position="412"/>
    </location>
</feature>
<feature type="compositionally biased region" description="Pro residues" evidence="1">
    <location>
        <begin position="337"/>
        <end position="346"/>
    </location>
</feature>
<name>A0ABM9X4R4_9RHOB</name>
<feature type="compositionally biased region" description="Low complexity" evidence="1">
    <location>
        <begin position="235"/>
        <end position="251"/>
    </location>
</feature>
<protein>
    <recommendedName>
        <fullName evidence="5">Translation initiation factor 2</fullName>
    </recommendedName>
</protein>